<dbReference type="PANTHER" id="PTHR11145">
    <property type="entry name" value="BTB/POZ DOMAIN-CONTAINING ADAPTER FOR CUL3-MEDIATED RHOA DEGRADATION PROTEIN FAMILY MEMBER"/>
    <property type="match status" value="1"/>
</dbReference>
<dbReference type="OMA" id="HENWIEH"/>
<evidence type="ECO:0000313" key="2">
    <source>
        <dbReference type="EMBL" id="KAF0973190.1"/>
    </source>
</evidence>
<dbReference type="GO" id="GO:0051260">
    <property type="term" value="P:protein homooligomerization"/>
    <property type="evidence" value="ECO:0007669"/>
    <property type="project" value="InterPro"/>
</dbReference>
<dbReference type="SMART" id="SM00584">
    <property type="entry name" value="TLDc"/>
    <property type="match status" value="1"/>
</dbReference>
<dbReference type="AlphaFoldDB" id="A0A6A5BGR1"/>
<protein>
    <recommendedName>
        <fullName evidence="1">TLDc domain-containing protein</fullName>
    </recommendedName>
</protein>
<dbReference type="EMBL" id="VFQX01000061">
    <property type="protein sequence ID" value="KAF0973190.1"/>
    <property type="molecule type" value="Genomic_DNA"/>
</dbReference>
<dbReference type="InterPro" id="IPR003131">
    <property type="entry name" value="T1-type_BTB"/>
</dbReference>
<dbReference type="PROSITE" id="PS51886">
    <property type="entry name" value="TLDC"/>
    <property type="match status" value="1"/>
</dbReference>
<dbReference type="InterPro" id="IPR011333">
    <property type="entry name" value="SKP1/BTB/POZ_sf"/>
</dbReference>
<organism evidence="2 3">
    <name type="scientific">Naegleria fowleri</name>
    <name type="common">Brain eating amoeba</name>
    <dbReference type="NCBI Taxonomy" id="5763"/>
    <lineage>
        <taxon>Eukaryota</taxon>
        <taxon>Discoba</taxon>
        <taxon>Heterolobosea</taxon>
        <taxon>Tetramitia</taxon>
        <taxon>Eutetramitia</taxon>
        <taxon>Vahlkampfiidae</taxon>
        <taxon>Naegleria</taxon>
    </lineage>
</organism>
<gene>
    <name evidence="2" type="ORF">FDP41_008397</name>
</gene>
<dbReference type="Proteomes" id="UP000444721">
    <property type="component" value="Unassembled WGS sequence"/>
</dbReference>
<dbReference type="Gene3D" id="3.30.710.10">
    <property type="entry name" value="Potassium Channel Kv1.1, Chain A"/>
    <property type="match status" value="1"/>
</dbReference>
<dbReference type="RefSeq" id="XP_044557903.1">
    <property type="nucleotide sequence ID" value="XM_044712245.1"/>
</dbReference>
<dbReference type="PANTHER" id="PTHR11145:SF8">
    <property type="entry name" value="RE57120P"/>
    <property type="match status" value="1"/>
</dbReference>
<evidence type="ECO:0000259" key="1">
    <source>
        <dbReference type="PROSITE" id="PS51886"/>
    </source>
</evidence>
<dbReference type="InterPro" id="IPR006571">
    <property type="entry name" value="TLDc_dom"/>
</dbReference>
<dbReference type="OrthoDB" id="25620at2759"/>
<comment type="caution">
    <text evidence="2">The sequence shown here is derived from an EMBL/GenBank/DDBJ whole genome shotgun (WGS) entry which is preliminary data.</text>
</comment>
<keyword evidence="3" id="KW-1185">Reference proteome</keyword>
<dbReference type="VEuPathDB" id="AmoebaDB:NfTy_093600"/>
<accession>A0A6A5BGR1</accession>
<reference evidence="2 3" key="1">
    <citation type="journal article" date="2019" name="Sci. Rep.">
        <title>Nanopore sequencing improves the draft genome of the human pathogenic amoeba Naegleria fowleri.</title>
        <authorList>
            <person name="Liechti N."/>
            <person name="Schurch N."/>
            <person name="Bruggmann R."/>
            <person name="Wittwer M."/>
        </authorList>
    </citation>
    <scope>NUCLEOTIDE SEQUENCE [LARGE SCALE GENOMIC DNA]</scope>
    <source>
        <strain evidence="2 3">ATCC 30894</strain>
    </source>
</reference>
<dbReference type="GeneID" id="68115615"/>
<proteinExistence type="predicted"/>
<dbReference type="VEuPathDB" id="AmoebaDB:FDP41_008397"/>
<dbReference type="VEuPathDB" id="AmoebaDB:NF0033620"/>
<dbReference type="Pfam" id="PF07534">
    <property type="entry name" value="TLD"/>
    <property type="match status" value="1"/>
</dbReference>
<feature type="domain" description="TLDc" evidence="1">
    <location>
        <begin position="171"/>
        <end position="345"/>
    </location>
</feature>
<sequence length="345" mass="39448">MIPTTQQTLQDENEYNFKEGEVLKFNIGGRLFAVLKETLTQPIKKLNMENEDDENGNDEIVENNEYYEPNMLSAIASGMHTLTFDKDGSIFIDRDGKYFGYILNYLRASGIPNHFSLPKDEHAIECIYLEAQYYNIQGLIEFIEQEHENWIEHLKPKNFILSNRQPFKDSKILTNQMEGKLVNLLSKTRSFKNCKLLFRASQDGFNASQFHSKCDNKGPTVTIIKTFNSCIFGGYTPLSWNTSDSFQRDNSSFLFSFIGKNEEERNVRIENQGQKDNTKSIYCGSLYGPTFGGGHDLYVDFTSNYSNLGHSYSLNGIAYATSQAQGFLAGSYHFSISELEVYELK</sequence>
<evidence type="ECO:0000313" key="3">
    <source>
        <dbReference type="Proteomes" id="UP000444721"/>
    </source>
</evidence>
<dbReference type="SUPFAM" id="SSF54695">
    <property type="entry name" value="POZ domain"/>
    <property type="match status" value="1"/>
</dbReference>
<name>A0A6A5BGR1_NAEFO</name>
<dbReference type="InterPro" id="IPR045068">
    <property type="entry name" value="BACURD1-3"/>
</dbReference>
<dbReference type="Pfam" id="PF02214">
    <property type="entry name" value="BTB_2"/>
    <property type="match status" value="1"/>
</dbReference>